<dbReference type="SMART" id="SM00028">
    <property type="entry name" value="TPR"/>
    <property type="match status" value="7"/>
</dbReference>
<organism evidence="1 2">
    <name type="scientific">Gymnopus androsaceus JB14</name>
    <dbReference type="NCBI Taxonomy" id="1447944"/>
    <lineage>
        <taxon>Eukaryota</taxon>
        <taxon>Fungi</taxon>
        <taxon>Dikarya</taxon>
        <taxon>Basidiomycota</taxon>
        <taxon>Agaricomycotina</taxon>
        <taxon>Agaricomycetes</taxon>
        <taxon>Agaricomycetidae</taxon>
        <taxon>Agaricales</taxon>
        <taxon>Marasmiineae</taxon>
        <taxon>Omphalotaceae</taxon>
        <taxon>Gymnopus</taxon>
    </lineage>
</organism>
<dbReference type="EMBL" id="ML769769">
    <property type="protein sequence ID" value="KAE9387983.1"/>
    <property type="molecule type" value="Genomic_DNA"/>
</dbReference>
<dbReference type="Proteomes" id="UP000799118">
    <property type="component" value="Unassembled WGS sequence"/>
</dbReference>
<accession>A0A6A4GRI5</accession>
<dbReference type="InterPro" id="IPR011990">
    <property type="entry name" value="TPR-like_helical_dom_sf"/>
</dbReference>
<protein>
    <submittedName>
        <fullName evidence="1">TPR-like protein</fullName>
    </submittedName>
</protein>
<reference evidence="1" key="1">
    <citation type="journal article" date="2019" name="Environ. Microbiol.">
        <title>Fungal ecological strategies reflected in gene transcription - a case study of two litter decomposers.</title>
        <authorList>
            <person name="Barbi F."/>
            <person name="Kohler A."/>
            <person name="Barry K."/>
            <person name="Baskaran P."/>
            <person name="Daum C."/>
            <person name="Fauchery L."/>
            <person name="Ihrmark K."/>
            <person name="Kuo A."/>
            <person name="LaButti K."/>
            <person name="Lipzen A."/>
            <person name="Morin E."/>
            <person name="Grigoriev I.V."/>
            <person name="Henrissat B."/>
            <person name="Lindahl B."/>
            <person name="Martin F."/>
        </authorList>
    </citation>
    <scope>NUCLEOTIDE SEQUENCE</scope>
    <source>
        <strain evidence="1">JB14</strain>
    </source>
</reference>
<keyword evidence="2" id="KW-1185">Reference proteome</keyword>
<sequence>MVQVLGLPVTKGHDSYKTFENYLLLSQDPMLLVLDNFETPWNTNGDQMAVQNLIEWIQDQESVSIVLTMRAADGPGFRRWHKLGGQSGLPTLELESARQAFMLIFNSQSENVENLDWLLNQLDCIPLAILLIAQLRRKLSLNQLIRRWNEQKTRMLKIGQAPSRHTSVSISVDISLQILVQSPDKGECIKILPILAFLPNGVPQWEETLAQLVVKSDIDLEDSVISLLESAIIYQENDCLKMLSLIQEDVQDKHPIQASHLKQMGKYYVKLLRDYSPGQGQDVIEVHSSNITKVLKTLLQDSNQREYLNALYQFAEYSKFFPLCLQLIDVVLAPICSQDFEEQIKLHFMKEYQLSWMGYHQRAKGEIEIIQLKLKNMDIYEHEESKAKNNAKCLQHLGYICTMQSEYSEAKLLLTEAKTQFEKVGHQFGAAQCIQSLGDICTMQNKYSEAKLLLTEAKTQFEKVGDQFGAAQCIESLGDLCTTQNEYSEAKLLFTEAKTQFEKVGHQLGAAQCIRSLGDICRRRNEYSEAKLLFTEAKTQFEKVGDQLGAAQCIQSLGDICTMQNEYSEAELLFTEAKTQFEKVGHQLGAAQCIRSLGDICRRQNEYSEAKLLLTEAKTQFEKVGHQLGAAQCNRSLGDICRMQNKYSEAKLLLTEAKIQFEKVGHQFGAAQCIQSLGDVCGMQNVLEYQR</sequence>
<dbReference type="PANTHER" id="PTHR47691:SF3">
    <property type="entry name" value="HTH-TYPE TRANSCRIPTIONAL REGULATOR RV0890C-RELATED"/>
    <property type="match status" value="1"/>
</dbReference>
<dbReference type="OrthoDB" id="431454at2759"/>
<dbReference type="Gene3D" id="1.25.40.10">
    <property type="entry name" value="Tetratricopeptide repeat domain"/>
    <property type="match status" value="2"/>
</dbReference>
<dbReference type="InterPro" id="IPR019734">
    <property type="entry name" value="TPR_rpt"/>
</dbReference>
<evidence type="ECO:0000313" key="2">
    <source>
        <dbReference type="Proteomes" id="UP000799118"/>
    </source>
</evidence>
<name>A0A6A4GRI5_9AGAR</name>
<dbReference type="PANTHER" id="PTHR47691">
    <property type="entry name" value="REGULATOR-RELATED"/>
    <property type="match status" value="1"/>
</dbReference>
<dbReference type="SUPFAM" id="SSF48452">
    <property type="entry name" value="TPR-like"/>
    <property type="match status" value="2"/>
</dbReference>
<gene>
    <name evidence="1" type="ORF">BT96DRAFT_867065</name>
</gene>
<evidence type="ECO:0000313" key="1">
    <source>
        <dbReference type="EMBL" id="KAE9387983.1"/>
    </source>
</evidence>
<dbReference type="AlphaFoldDB" id="A0A6A4GRI5"/>
<proteinExistence type="predicted"/>